<organism evidence="2">
    <name type="scientific">Solanum chilense</name>
    <name type="common">Tomato</name>
    <name type="synonym">Lycopersicon chilense</name>
    <dbReference type="NCBI Taxonomy" id="4083"/>
    <lineage>
        <taxon>Eukaryota</taxon>
        <taxon>Viridiplantae</taxon>
        <taxon>Streptophyta</taxon>
        <taxon>Embryophyta</taxon>
        <taxon>Tracheophyta</taxon>
        <taxon>Spermatophyta</taxon>
        <taxon>Magnoliopsida</taxon>
        <taxon>eudicotyledons</taxon>
        <taxon>Gunneridae</taxon>
        <taxon>Pentapetalae</taxon>
        <taxon>asterids</taxon>
        <taxon>lamiids</taxon>
        <taxon>Solanales</taxon>
        <taxon>Solanaceae</taxon>
        <taxon>Solanoideae</taxon>
        <taxon>Solaneae</taxon>
        <taxon>Solanum</taxon>
        <taxon>Solanum subgen. Lycopersicon</taxon>
    </lineage>
</organism>
<evidence type="ECO:0000256" key="1">
    <source>
        <dbReference type="SAM" id="MobiDB-lite"/>
    </source>
</evidence>
<evidence type="ECO:0000313" key="2">
    <source>
        <dbReference type="EMBL" id="TMX03214.1"/>
    </source>
</evidence>
<protein>
    <submittedName>
        <fullName evidence="2">Uncharacterized protein</fullName>
    </submittedName>
</protein>
<name>A0A6N2CDW1_SOLCI</name>
<reference evidence="2" key="1">
    <citation type="submission" date="2019-05" db="EMBL/GenBank/DDBJ databases">
        <title>The de novo reference genome and transcriptome assemblies of the wild tomato species Solanum chilense.</title>
        <authorList>
            <person name="Stam R."/>
            <person name="Nosenko T."/>
            <person name="Hoerger A.C."/>
            <person name="Stephan W."/>
            <person name="Seidel M.A."/>
            <person name="Kuhn J.M.M."/>
            <person name="Haberer G."/>
            <person name="Tellier A."/>
        </authorList>
    </citation>
    <scope>NUCLEOTIDE SEQUENCE</scope>
    <source>
        <tissue evidence="2">Mature leaves</tissue>
    </source>
</reference>
<proteinExistence type="predicted"/>
<feature type="compositionally biased region" description="Basic and acidic residues" evidence="1">
    <location>
        <begin position="1"/>
        <end position="16"/>
    </location>
</feature>
<dbReference type="EMBL" id="RXGB01000467">
    <property type="protein sequence ID" value="TMX03214.1"/>
    <property type="molecule type" value="Genomic_DNA"/>
</dbReference>
<accession>A0A6N2CDW1</accession>
<gene>
    <name evidence="2" type="ORF">EJD97_017547</name>
</gene>
<dbReference type="AlphaFoldDB" id="A0A6N2CDW1"/>
<sequence>MDKTIASDRRIRDGSGKQEIPPKVQERIGDGSGAQESPPKLQEKAPSRVPNDPSIGNTLFDEFWDSMTLLDQAVTAQANRGEVAPTNPLVGLGDTRVREFLRMNLSEFYGSKVGEDHNEFIDEMYKVLAIIGVSSIEKADLAAYQLKDVSQILSEQW</sequence>
<comment type="caution">
    <text evidence="2">The sequence shown here is derived from an EMBL/GenBank/DDBJ whole genome shotgun (WGS) entry which is preliminary data.</text>
</comment>
<feature type="region of interest" description="Disordered" evidence="1">
    <location>
        <begin position="1"/>
        <end position="56"/>
    </location>
</feature>